<dbReference type="FunFam" id="3.40.50.2000:FF:000014">
    <property type="entry name" value="Glycogen [starch] synthase"/>
    <property type="match status" value="1"/>
</dbReference>
<accession>A0A4W6DDN8</accession>
<dbReference type="KEGG" id="lcf:108899721"/>
<dbReference type="GO" id="GO:0005737">
    <property type="term" value="C:cytoplasm"/>
    <property type="evidence" value="ECO:0007669"/>
    <property type="project" value="TreeGrafter"/>
</dbReference>
<evidence type="ECO:0000256" key="1">
    <source>
        <dbReference type="ARBA" id="ARBA00004964"/>
    </source>
</evidence>
<dbReference type="Ensembl" id="ENSLCAT00010023686.1">
    <property type="protein sequence ID" value="ENSLCAP00010023171.1"/>
    <property type="gene ID" value="ENSLCAG00010010849.1"/>
</dbReference>
<dbReference type="Pfam" id="PF05693">
    <property type="entry name" value="Glycogen_syn"/>
    <property type="match status" value="1"/>
</dbReference>
<dbReference type="RefSeq" id="XP_018555851.1">
    <property type="nucleotide sequence ID" value="XM_018700335.2"/>
</dbReference>
<comment type="pathway">
    <text evidence="1 10">Glycan biosynthesis; glycogen biosynthesis.</text>
</comment>
<feature type="compositionally biased region" description="Acidic residues" evidence="11">
    <location>
        <begin position="661"/>
        <end position="675"/>
    </location>
</feature>
<reference evidence="13" key="1">
    <citation type="submission" date="2015-09" db="EMBL/GenBank/DDBJ databases">
        <authorList>
            <person name="Sai Rama Sridatta P."/>
        </authorList>
    </citation>
    <scope>NUCLEOTIDE SEQUENCE [LARGE SCALE GENOMIC DNA]</scope>
</reference>
<keyword evidence="6 10" id="KW-0808">Transferase</keyword>
<dbReference type="SUPFAM" id="SSF53756">
    <property type="entry name" value="UDP-Glycosyltransferase/glycogen phosphorylase"/>
    <property type="match status" value="2"/>
</dbReference>
<dbReference type="PANTHER" id="PTHR10176">
    <property type="entry name" value="GLYCOGEN SYNTHASE"/>
    <property type="match status" value="1"/>
</dbReference>
<dbReference type="InterPro" id="IPR008631">
    <property type="entry name" value="Glycogen_synth"/>
</dbReference>
<comment type="function">
    <text evidence="10">Transfers the glycosyl residue from UDP-Glc to the non-reducing end of alpha-1,4-glucan.</text>
</comment>
<sequence length="704" mass="80690">MPLSRSLSMTSLSGVLPAWEEDELPVEDLLLFEVAWEVTNKVGGIYTVIQTKAKITVDEWGENYYMMGPYFEQNFKTQVEGCEPPNPAIRKAMDALIHNGCQVHFGRWLIEGSPYVILFDIGSAAWNLDRWKGDLWQTCSIGLPYHDREANDSLILGSLIAWFFKELTDNLGDKPNVIGHFHEWQAGAGLILSRSRKIPMATVFTTHATLLGRYLCAGNADFYNNLDKFNIDKEAGERQIYHRYCLERAAVHCAHVFTTVSQITAVEANHMLHRKPDVVTPNGLNVKKFSAMHEFQNLHSTSKIRIQEFVRGHFYGHLDFNLEKTLFFFIAGRYEFSNKGADIFLESLSRLNYLLRVHRNDVTVVVFFIMPAKTNNFNVESLKGQAVRKQLWDTAHTVKEKFGKKLYDALLTGTIPDMNSILDRDDFTIMKRAIYATQRHSLPPVTTHNMLDDSTDPILSNVRRIGLFNSRNDRVKIIFHPEFLSSTSPLLPMDYEDFVRGCNLGVFPSYYEPWGYTPGECTVMGIPSVTTNLSGFGCFMEEHVSDPAAYGIYIVDRRFRSPEESCNQLTQFMFSFCQQSRRQRIIQRNRTERLSDLLDWRYLGRFYIHARHLALSRAFPEKFKMDPMAPLKTEGFRYPRPYSVPPSPSASLHSTPHHSDVEDDDDESYDEDEEAERDRLNIKAPFALGAMPEGKKKQPGESGN</sequence>
<dbReference type="FunFam" id="3.40.50.2000:FF:000028">
    <property type="entry name" value="Glycogen [starch] synthase"/>
    <property type="match status" value="1"/>
</dbReference>
<dbReference type="PANTHER" id="PTHR10176:SF1">
    <property type="entry name" value="GLYCOGEN [STARCH] SYNTHASE, LIVER"/>
    <property type="match status" value="1"/>
</dbReference>
<evidence type="ECO:0000256" key="6">
    <source>
        <dbReference type="ARBA" id="ARBA00022679"/>
    </source>
</evidence>
<evidence type="ECO:0000256" key="11">
    <source>
        <dbReference type="SAM" id="MobiDB-lite"/>
    </source>
</evidence>
<comment type="function">
    <text evidence="8">Glycogen synthase participates in the glycogen biosynthetic process along with glycogenin and glycogen branching enzyme. Extends the primer composed of a few glucose units formed by glycogenin by adding new glucose units to it. In this context, glycogen synthase transfers the glycosyl residue from UDP-Glc to the non-reducing end of alpha-1,4-glucan.</text>
</comment>
<organism evidence="12 13">
    <name type="scientific">Lates calcarifer</name>
    <name type="common">Barramundi</name>
    <name type="synonym">Holocentrus calcarifer</name>
    <dbReference type="NCBI Taxonomy" id="8187"/>
    <lineage>
        <taxon>Eukaryota</taxon>
        <taxon>Metazoa</taxon>
        <taxon>Chordata</taxon>
        <taxon>Craniata</taxon>
        <taxon>Vertebrata</taxon>
        <taxon>Euteleostomi</taxon>
        <taxon>Actinopterygii</taxon>
        <taxon>Neopterygii</taxon>
        <taxon>Teleostei</taxon>
        <taxon>Neoteleostei</taxon>
        <taxon>Acanthomorphata</taxon>
        <taxon>Carangaria</taxon>
        <taxon>Carangaria incertae sedis</taxon>
        <taxon>Centropomidae</taxon>
        <taxon>Lates</taxon>
    </lineage>
</organism>
<protein>
    <recommendedName>
        <fullName evidence="10">Glycogen [starch] synthase</fullName>
        <ecNumber evidence="10">2.4.1.11</ecNumber>
    </recommendedName>
</protein>
<dbReference type="Gene3D" id="3.40.50.2000">
    <property type="entry name" value="Glycogen Phosphorylase B"/>
    <property type="match status" value="2"/>
</dbReference>
<feature type="region of interest" description="Disordered" evidence="11">
    <location>
        <begin position="639"/>
        <end position="704"/>
    </location>
</feature>
<dbReference type="STRING" id="8187.ENSLCAP00010023171"/>
<evidence type="ECO:0000256" key="2">
    <source>
        <dbReference type="ARBA" id="ARBA00010686"/>
    </source>
</evidence>
<keyword evidence="5 10" id="KW-0328">Glycosyltransferase</keyword>
<evidence type="ECO:0000256" key="10">
    <source>
        <dbReference type="RuleBase" id="RU363104"/>
    </source>
</evidence>
<evidence type="ECO:0000256" key="8">
    <source>
        <dbReference type="ARBA" id="ARBA00043883"/>
    </source>
</evidence>
<dbReference type="AlphaFoldDB" id="A0A4W6DDN8"/>
<evidence type="ECO:0000313" key="13">
    <source>
        <dbReference type="Proteomes" id="UP000314980"/>
    </source>
</evidence>
<dbReference type="OrthoDB" id="6335297at2759"/>
<dbReference type="Proteomes" id="UP000694890">
    <property type="component" value="Linkage group LG18"/>
</dbReference>
<comment type="catalytic activity">
    <reaction evidence="9">
        <text>[(1-&gt;4)-alpha-D-glucosyl](n) + UDP-alpha-D-glucose = [(1-&gt;4)-alpha-D-glucosyl](n+1) + UDP + H(+)</text>
        <dbReference type="Rhea" id="RHEA:18549"/>
        <dbReference type="Rhea" id="RHEA-COMP:9584"/>
        <dbReference type="Rhea" id="RHEA-COMP:9587"/>
        <dbReference type="ChEBI" id="CHEBI:15378"/>
        <dbReference type="ChEBI" id="CHEBI:15444"/>
        <dbReference type="ChEBI" id="CHEBI:58223"/>
        <dbReference type="ChEBI" id="CHEBI:58885"/>
        <dbReference type="EC" id="2.4.1.11"/>
    </reaction>
    <physiologicalReaction direction="left-to-right" evidence="9">
        <dbReference type="Rhea" id="RHEA:18550"/>
    </physiologicalReaction>
</comment>
<dbReference type="GeneID" id="108899721"/>
<keyword evidence="7 10" id="KW-0320">Glycogen biosynthesis</keyword>
<evidence type="ECO:0000256" key="4">
    <source>
        <dbReference type="ARBA" id="ARBA00022553"/>
    </source>
</evidence>
<reference evidence="14" key="2">
    <citation type="submission" date="2025-04" db="UniProtKB">
        <authorList>
            <consortium name="RefSeq"/>
        </authorList>
    </citation>
    <scope>IDENTIFICATION</scope>
    <source>
        <tissue evidence="14">Brain</tissue>
    </source>
</reference>
<dbReference type="Proteomes" id="UP000314980">
    <property type="component" value="Unassembled WGS sequence"/>
</dbReference>
<dbReference type="CTD" id="2998"/>
<keyword evidence="3" id="KW-0021">Allosteric enzyme</keyword>
<dbReference type="InParanoid" id="A0A4W6DDN8"/>
<reference evidence="12" key="3">
    <citation type="submission" date="2025-05" db="UniProtKB">
        <authorList>
            <consortium name="Ensembl"/>
        </authorList>
    </citation>
    <scope>IDENTIFICATION</scope>
</reference>
<dbReference type="CDD" id="cd03793">
    <property type="entry name" value="GT3_GSY2-like"/>
    <property type="match status" value="1"/>
</dbReference>
<dbReference type="EC" id="2.4.1.11" evidence="10"/>
<evidence type="ECO:0000256" key="3">
    <source>
        <dbReference type="ARBA" id="ARBA00022533"/>
    </source>
</evidence>
<comment type="similarity">
    <text evidence="2 10">Belongs to the glycosyltransferase 3 family.</text>
</comment>
<evidence type="ECO:0000313" key="12">
    <source>
        <dbReference type="Ensembl" id="ENSLCAP00010023171.1"/>
    </source>
</evidence>
<proteinExistence type="inferred from homology"/>
<evidence type="ECO:0000256" key="9">
    <source>
        <dbReference type="ARBA" id="ARBA00047345"/>
    </source>
</evidence>
<feature type="compositionally biased region" description="Basic and acidic residues" evidence="11">
    <location>
        <begin position="693"/>
        <end position="704"/>
    </location>
</feature>
<evidence type="ECO:0000313" key="14">
    <source>
        <dbReference type="RefSeq" id="XP_018555851.1"/>
    </source>
</evidence>
<dbReference type="GO" id="GO:0004373">
    <property type="term" value="F:alpha-1,4-glucan glucosyltransferase (UDP-glucose donor) activity"/>
    <property type="evidence" value="ECO:0007669"/>
    <property type="project" value="UniProtKB-EC"/>
</dbReference>
<gene>
    <name evidence="12" type="primary">GYS2</name>
    <name evidence="14" type="synonym">gys2</name>
</gene>
<evidence type="ECO:0000256" key="5">
    <source>
        <dbReference type="ARBA" id="ARBA00022676"/>
    </source>
</evidence>
<keyword evidence="4" id="KW-0597">Phosphoprotein</keyword>
<keyword evidence="13" id="KW-1185">Reference proteome</keyword>
<dbReference type="GO" id="GO:0005978">
    <property type="term" value="P:glycogen biosynthetic process"/>
    <property type="evidence" value="ECO:0007669"/>
    <property type="project" value="UniProtKB-UniPathway"/>
</dbReference>
<name>A0A4W6DDN8_LATCA</name>
<evidence type="ECO:0000256" key="7">
    <source>
        <dbReference type="ARBA" id="ARBA00023056"/>
    </source>
</evidence>
<dbReference type="GeneTree" id="ENSGT00390000018612"/>
<dbReference type="UniPathway" id="UPA00164"/>